<feature type="compositionally biased region" description="Polar residues" evidence="1">
    <location>
        <begin position="1"/>
        <end position="11"/>
    </location>
</feature>
<feature type="region of interest" description="Disordered" evidence="1">
    <location>
        <begin position="92"/>
        <end position="148"/>
    </location>
</feature>
<organism evidence="2 3">
    <name type="scientific">Portunus trituberculatus</name>
    <name type="common">Swimming crab</name>
    <name type="synonym">Neptunus trituberculatus</name>
    <dbReference type="NCBI Taxonomy" id="210409"/>
    <lineage>
        <taxon>Eukaryota</taxon>
        <taxon>Metazoa</taxon>
        <taxon>Ecdysozoa</taxon>
        <taxon>Arthropoda</taxon>
        <taxon>Crustacea</taxon>
        <taxon>Multicrustacea</taxon>
        <taxon>Malacostraca</taxon>
        <taxon>Eumalacostraca</taxon>
        <taxon>Eucarida</taxon>
        <taxon>Decapoda</taxon>
        <taxon>Pleocyemata</taxon>
        <taxon>Brachyura</taxon>
        <taxon>Eubrachyura</taxon>
        <taxon>Portunoidea</taxon>
        <taxon>Portunidae</taxon>
        <taxon>Portuninae</taxon>
        <taxon>Portunus</taxon>
    </lineage>
</organism>
<gene>
    <name evidence="2" type="ORF">E2C01_003775</name>
</gene>
<evidence type="ECO:0000313" key="2">
    <source>
        <dbReference type="EMBL" id="MPC11121.1"/>
    </source>
</evidence>
<reference evidence="2 3" key="1">
    <citation type="submission" date="2019-05" db="EMBL/GenBank/DDBJ databases">
        <title>Another draft genome of Portunus trituberculatus and its Hox gene families provides insights of decapod evolution.</title>
        <authorList>
            <person name="Jeong J.-H."/>
            <person name="Song I."/>
            <person name="Kim S."/>
            <person name="Choi T."/>
            <person name="Kim D."/>
            <person name="Ryu S."/>
            <person name="Kim W."/>
        </authorList>
    </citation>
    <scope>NUCLEOTIDE SEQUENCE [LARGE SCALE GENOMIC DNA]</scope>
    <source>
        <tissue evidence="2">Muscle</tissue>
    </source>
</reference>
<sequence>MKRSQTNQENNECSEKGKEYTEKRKKRVGETQETEEEERSSSWDILSDNALKYSVQFTIAGSHSVISGVQSLSEPVGAMRGVVVQCEEDGLAPDTLAGNNTAPVNTGDPREASGRVGKQDSRFVSAMQRKRCRKSFPPGTDTHSWPLL</sequence>
<proteinExistence type="predicted"/>
<dbReference type="AlphaFoldDB" id="A0A5B7CQN7"/>
<protein>
    <submittedName>
        <fullName evidence="2">Uncharacterized protein</fullName>
    </submittedName>
</protein>
<evidence type="ECO:0000313" key="3">
    <source>
        <dbReference type="Proteomes" id="UP000324222"/>
    </source>
</evidence>
<keyword evidence="3" id="KW-1185">Reference proteome</keyword>
<evidence type="ECO:0000256" key="1">
    <source>
        <dbReference type="SAM" id="MobiDB-lite"/>
    </source>
</evidence>
<accession>A0A5B7CQN7</accession>
<dbReference type="Proteomes" id="UP000324222">
    <property type="component" value="Unassembled WGS sequence"/>
</dbReference>
<feature type="compositionally biased region" description="Basic and acidic residues" evidence="1">
    <location>
        <begin position="13"/>
        <end position="22"/>
    </location>
</feature>
<comment type="caution">
    <text evidence="2">The sequence shown here is derived from an EMBL/GenBank/DDBJ whole genome shotgun (WGS) entry which is preliminary data.</text>
</comment>
<dbReference type="EMBL" id="VSRR010000146">
    <property type="protein sequence ID" value="MPC11121.1"/>
    <property type="molecule type" value="Genomic_DNA"/>
</dbReference>
<feature type="compositionally biased region" description="Basic and acidic residues" evidence="1">
    <location>
        <begin position="108"/>
        <end position="121"/>
    </location>
</feature>
<feature type="region of interest" description="Disordered" evidence="1">
    <location>
        <begin position="1"/>
        <end position="45"/>
    </location>
</feature>
<name>A0A5B7CQN7_PORTR</name>